<accession>A0AC34FCR6</accession>
<dbReference type="Proteomes" id="UP000887579">
    <property type="component" value="Unplaced"/>
</dbReference>
<evidence type="ECO:0000313" key="2">
    <source>
        <dbReference type="WBParaSite" id="ES5_v2.g14930.t1"/>
    </source>
</evidence>
<dbReference type="WBParaSite" id="ES5_v2.g14930.t1">
    <property type="protein sequence ID" value="ES5_v2.g14930.t1"/>
    <property type="gene ID" value="ES5_v2.g14930"/>
</dbReference>
<sequence length="134" mass="15050">MQDRFFMSQWDGEYSHGYDIVILKTKVPINFAVGNVDKAVISITSPSQNIDFLVPGYGFVKRNPGQLPNRLLFTTATYFTHENCQQFFKRPLSITEVCSTNLKSTAKGDSGSPLVGRDMFGVEKVYVSTNNQKL</sequence>
<proteinExistence type="predicted"/>
<protein>
    <submittedName>
        <fullName evidence="2">Peptidase S1 domain-containing protein</fullName>
    </submittedName>
</protein>
<reference evidence="2" key="1">
    <citation type="submission" date="2022-11" db="UniProtKB">
        <authorList>
            <consortium name="WormBaseParasite"/>
        </authorList>
    </citation>
    <scope>IDENTIFICATION</scope>
</reference>
<evidence type="ECO:0000313" key="1">
    <source>
        <dbReference type="Proteomes" id="UP000887579"/>
    </source>
</evidence>
<name>A0AC34FCR6_9BILA</name>
<organism evidence="1 2">
    <name type="scientific">Panagrolaimus sp. ES5</name>
    <dbReference type="NCBI Taxonomy" id="591445"/>
    <lineage>
        <taxon>Eukaryota</taxon>
        <taxon>Metazoa</taxon>
        <taxon>Ecdysozoa</taxon>
        <taxon>Nematoda</taxon>
        <taxon>Chromadorea</taxon>
        <taxon>Rhabditida</taxon>
        <taxon>Tylenchina</taxon>
        <taxon>Panagrolaimomorpha</taxon>
        <taxon>Panagrolaimoidea</taxon>
        <taxon>Panagrolaimidae</taxon>
        <taxon>Panagrolaimus</taxon>
    </lineage>
</organism>